<dbReference type="GO" id="GO:0016491">
    <property type="term" value="F:oxidoreductase activity"/>
    <property type="evidence" value="ECO:0007669"/>
    <property type="project" value="InterPro"/>
</dbReference>
<dbReference type="RefSeq" id="WP_089911533.1">
    <property type="nucleotide sequence ID" value="NZ_FOFV01000002.1"/>
</dbReference>
<dbReference type="InterPro" id="IPR011032">
    <property type="entry name" value="GroES-like_sf"/>
</dbReference>
<proteinExistence type="predicted"/>
<sequence>MKAVVLQGRGGPEVVASTDVPDLGPPRGDEILVRVRASSVNGTDLGLRRGGLPAPLVRRRPFVLGFDLSGVVVACGPKVTAFAPGDEVVALLGHGGGGQAEHALLRQGRAASAPRGVPASETAGLPLAGLTALQALHRRAQLHRRPGARVLVVGASGGIGAFAVQLAVLAGARVTGTASAGKRDFVAALGAEDVVGHDAIRGTYDVVLDSPGALPAAAARRLLAPGGVLVSTHPASVQSARGLLASALGGPGYTVVATSARSADLARLVRLVETGRLRVPVDRVFPLADPAGAHSHLESGRAAGKVVLAVADEPFA</sequence>
<dbReference type="SUPFAM" id="SSF51735">
    <property type="entry name" value="NAD(P)-binding Rossmann-fold domains"/>
    <property type="match status" value="1"/>
</dbReference>
<dbReference type="STRING" id="65499.SAMN04488000_102365"/>
<dbReference type="PANTHER" id="PTHR44013">
    <property type="entry name" value="ZINC-TYPE ALCOHOL DEHYDROGENASE-LIKE PROTEIN C16A3.02C"/>
    <property type="match status" value="1"/>
</dbReference>
<dbReference type="CDD" id="cd05289">
    <property type="entry name" value="MDR_like_2"/>
    <property type="match status" value="1"/>
</dbReference>
<dbReference type="Gene3D" id="3.40.50.720">
    <property type="entry name" value="NAD(P)-binding Rossmann-like Domain"/>
    <property type="match status" value="1"/>
</dbReference>
<evidence type="ECO:0000313" key="3">
    <source>
        <dbReference type="Proteomes" id="UP000199503"/>
    </source>
</evidence>
<dbReference type="Pfam" id="PF08240">
    <property type="entry name" value="ADH_N"/>
    <property type="match status" value="1"/>
</dbReference>
<dbReference type="InterPro" id="IPR020843">
    <property type="entry name" value="ER"/>
</dbReference>
<evidence type="ECO:0000259" key="1">
    <source>
        <dbReference type="SMART" id="SM00829"/>
    </source>
</evidence>
<dbReference type="Gene3D" id="3.90.180.10">
    <property type="entry name" value="Medium-chain alcohol dehydrogenases, catalytic domain"/>
    <property type="match status" value="1"/>
</dbReference>
<dbReference type="PANTHER" id="PTHR44013:SF1">
    <property type="entry name" value="ZINC-TYPE ALCOHOL DEHYDROGENASE-LIKE PROTEIN C16A3.02C"/>
    <property type="match status" value="1"/>
</dbReference>
<dbReference type="InterPro" id="IPR036291">
    <property type="entry name" value="NAD(P)-bd_dom_sf"/>
</dbReference>
<dbReference type="AlphaFoldDB" id="A0A1H9EP65"/>
<dbReference type="InterPro" id="IPR013154">
    <property type="entry name" value="ADH-like_N"/>
</dbReference>
<accession>A0A1H9EP65</accession>
<dbReference type="Pfam" id="PF13602">
    <property type="entry name" value="ADH_zinc_N_2"/>
    <property type="match status" value="1"/>
</dbReference>
<name>A0A1H9EP65_9PSEU</name>
<dbReference type="SUPFAM" id="SSF50129">
    <property type="entry name" value="GroES-like"/>
    <property type="match status" value="1"/>
</dbReference>
<keyword evidence="3" id="KW-1185">Reference proteome</keyword>
<dbReference type="InterPro" id="IPR052733">
    <property type="entry name" value="Chloroplast_QOR"/>
</dbReference>
<dbReference type="OrthoDB" id="3727682at2"/>
<reference evidence="3" key="1">
    <citation type="submission" date="2016-10" db="EMBL/GenBank/DDBJ databases">
        <authorList>
            <person name="Varghese N."/>
            <person name="Submissions S."/>
        </authorList>
    </citation>
    <scope>NUCLEOTIDE SEQUENCE [LARGE SCALE GENOMIC DNA]</scope>
    <source>
        <strain evidence="3">DSM 44437</strain>
    </source>
</reference>
<dbReference type="SMART" id="SM00829">
    <property type="entry name" value="PKS_ER"/>
    <property type="match status" value="1"/>
</dbReference>
<dbReference type="EMBL" id="FOFV01000002">
    <property type="protein sequence ID" value="SEQ27013.1"/>
    <property type="molecule type" value="Genomic_DNA"/>
</dbReference>
<gene>
    <name evidence="2" type="ORF">SAMN04488000_102365</name>
</gene>
<evidence type="ECO:0000313" key="2">
    <source>
        <dbReference type="EMBL" id="SEQ27013.1"/>
    </source>
</evidence>
<feature type="domain" description="Enoyl reductase (ER)" evidence="1">
    <location>
        <begin position="10"/>
        <end position="308"/>
    </location>
</feature>
<protein>
    <submittedName>
        <fullName evidence="2">NADPH:quinone reductase</fullName>
    </submittedName>
</protein>
<dbReference type="Proteomes" id="UP000199503">
    <property type="component" value="Unassembled WGS sequence"/>
</dbReference>
<organism evidence="2 3">
    <name type="scientific">Lentzea albida</name>
    <dbReference type="NCBI Taxonomy" id="65499"/>
    <lineage>
        <taxon>Bacteria</taxon>
        <taxon>Bacillati</taxon>
        <taxon>Actinomycetota</taxon>
        <taxon>Actinomycetes</taxon>
        <taxon>Pseudonocardiales</taxon>
        <taxon>Pseudonocardiaceae</taxon>
        <taxon>Lentzea</taxon>
    </lineage>
</organism>